<accession>A0A146K985</accession>
<dbReference type="AlphaFoldDB" id="A0A146K985"/>
<dbReference type="InterPro" id="IPR013083">
    <property type="entry name" value="Znf_RING/FYVE/PHD"/>
</dbReference>
<dbReference type="SUPFAM" id="SSF49599">
    <property type="entry name" value="TRAF domain-like"/>
    <property type="match status" value="1"/>
</dbReference>
<protein>
    <recommendedName>
        <fullName evidence="2">TRAF-type domain-containing protein</fullName>
    </recommendedName>
</protein>
<dbReference type="EMBL" id="GDID01004597">
    <property type="protein sequence ID" value="JAP92009.1"/>
    <property type="molecule type" value="Transcribed_RNA"/>
</dbReference>
<gene>
    <name evidence="1" type="ORF">TPC1_16180</name>
</gene>
<reference evidence="1" key="1">
    <citation type="submission" date="2015-07" db="EMBL/GenBank/DDBJ databases">
        <title>Adaptation to a free-living lifestyle via gene acquisitions in the diplomonad Trepomonas sp. PC1.</title>
        <authorList>
            <person name="Xu F."/>
            <person name="Jerlstrom-Hultqvist J."/>
            <person name="Kolisko M."/>
            <person name="Simpson A.G.B."/>
            <person name="Roger A.J."/>
            <person name="Svard S.G."/>
            <person name="Andersson J.O."/>
        </authorList>
    </citation>
    <scope>NUCLEOTIDE SEQUENCE</scope>
    <source>
        <strain evidence="1">PC1</strain>
    </source>
</reference>
<evidence type="ECO:0008006" key="2">
    <source>
        <dbReference type="Google" id="ProtNLM"/>
    </source>
</evidence>
<name>A0A146K985_9EUKA</name>
<feature type="non-terminal residue" evidence="1">
    <location>
        <position position="1"/>
    </location>
</feature>
<organism evidence="1">
    <name type="scientific">Trepomonas sp. PC1</name>
    <dbReference type="NCBI Taxonomy" id="1076344"/>
    <lineage>
        <taxon>Eukaryota</taxon>
        <taxon>Metamonada</taxon>
        <taxon>Diplomonadida</taxon>
        <taxon>Hexamitidae</taxon>
        <taxon>Hexamitinae</taxon>
        <taxon>Trepomonas</taxon>
    </lineage>
</organism>
<evidence type="ECO:0000313" key="1">
    <source>
        <dbReference type="EMBL" id="JAP92009.1"/>
    </source>
</evidence>
<sequence>RLLITECFETMPYGQLFNHKKHCNFATQKCHNLRCQVRLPNEALRVHQKKCIFEQTYCKICLQPMTYQEITQHQIICLNTLRQNEIPGEQIDVGLEIKIQALEQKINVLNEFLVGDVIKNQNEVVETYQQISKVKKTKDSQFMQVLNTIFR</sequence>
<dbReference type="Gene3D" id="3.30.40.10">
    <property type="entry name" value="Zinc/RING finger domain, C3HC4 (zinc finger)"/>
    <property type="match status" value="1"/>
</dbReference>
<proteinExistence type="predicted"/>
<feature type="non-terminal residue" evidence="1">
    <location>
        <position position="151"/>
    </location>
</feature>